<comment type="cofactor">
    <cofactor evidence="3">
        <name>Zn(2+)</name>
        <dbReference type="ChEBI" id="CHEBI:29105"/>
    </cofactor>
    <text evidence="3">Binds 2 Zn(2+) ions per subunit.</text>
</comment>
<feature type="binding site" evidence="4">
    <location>
        <position position="276"/>
    </location>
    <ligand>
        <name>allantoate</name>
        <dbReference type="ChEBI" id="CHEBI:17536"/>
    </ligand>
</feature>
<dbReference type="PANTHER" id="PTHR32494">
    <property type="entry name" value="ALLANTOATE DEIMINASE-RELATED"/>
    <property type="match status" value="1"/>
</dbReference>
<feature type="binding site" evidence="4">
    <location>
        <position position="216"/>
    </location>
    <ligand>
        <name>allantoate</name>
        <dbReference type="ChEBI" id="CHEBI:17536"/>
    </ligand>
</feature>
<name>A0A7H8Q7B3_9BACL</name>
<dbReference type="NCBIfam" id="TIGR01879">
    <property type="entry name" value="hydantase"/>
    <property type="match status" value="1"/>
</dbReference>
<accession>A0A7H8Q7B3</accession>
<dbReference type="Pfam" id="PF07687">
    <property type="entry name" value="M20_dimer"/>
    <property type="match status" value="1"/>
</dbReference>
<reference evidence="7" key="2">
    <citation type="submission" date="2020-06" db="EMBL/GenBank/DDBJ databases">
        <title>Isolation of Planomicrobium glaciei.</title>
        <authorList>
            <person name="Malisova L."/>
            <person name="Safrankova R."/>
            <person name="Jakubu V."/>
            <person name="Spanelova P."/>
        </authorList>
    </citation>
    <scope>NUCLEOTIDE SEQUENCE [LARGE SCALE GENOMIC DNA]</scope>
    <source>
        <strain evidence="7">NRL-ATB46093</strain>
    </source>
</reference>
<proteinExistence type="inferred from homology"/>
<keyword evidence="7" id="KW-1185">Reference proteome</keyword>
<feature type="binding site" evidence="4">
    <location>
        <position position="289"/>
    </location>
    <ligand>
        <name>allantoate</name>
        <dbReference type="ChEBI" id="CHEBI:17536"/>
    </ligand>
</feature>
<evidence type="ECO:0000259" key="5">
    <source>
        <dbReference type="Pfam" id="PF07687"/>
    </source>
</evidence>
<feature type="domain" description="Peptidase M20 dimerisation" evidence="5">
    <location>
        <begin position="219"/>
        <end position="311"/>
    </location>
</feature>
<dbReference type="NCBIfam" id="NF006771">
    <property type="entry name" value="PRK09290.1-5"/>
    <property type="match status" value="1"/>
</dbReference>
<keyword evidence="3" id="KW-0479">Metal-binding</keyword>
<evidence type="ECO:0000256" key="2">
    <source>
        <dbReference type="ARBA" id="ARBA00022801"/>
    </source>
</evidence>
<dbReference type="Pfam" id="PF01546">
    <property type="entry name" value="Peptidase_M20"/>
    <property type="match status" value="1"/>
</dbReference>
<dbReference type="InterPro" id="IPR010158">
    <property type="entry name" value="Amidase_Cbmase"/>
</dbReference>
<protein>
    <submittedName>
        <fullName evidence="6">M20 family metallo-hydrolase</fullName>
    </submittedName>
</protein>
<dbReference type="InterPro" id="IPR002933">
    <property type="entry name" value="Peptidase_M20"/>
</dbReference>
<gene>
    <name evidence="6" type="ORF">HF394_04190</name>
</gene>
<evidence type="ECO:0000313" key="6">
    <source>
        <dbReference type="EMBL" id="QKX49849.1"/>
    </source>
</evidence>
<dbReference type="InterPro" id="IPR011650">
    <property type="entry name" value="Peptidase_M20_dimer"/>
</dbReference>
<dbReference type="SUPFAM" id="SSF53187">
    <property type="entry name" value="Zn-dependent exopeptidases"/>
    <property type="match status" value="1"/>
</dbReference>
<dbReference type="SUPFAM" id="SSF55031">
    <property type="entry name" value="Bacterial exopeptidase dimerisation domain"/>
    <property type="match status" value="1"/>
</dbReference>
<comment type="similarity">
    <text evidence="1">Belongs to the peptidase M20 family.</text>
</comment>
<feature type="binding site" evidence="3">
    <location>
        <position position="383"/>
    </location>
    <ligand>
        <name>Zn(2+)</name>
        <dbReference type="ChEBI" id="CHEBI:29105"/>
        <label>2</label>
    </ligand>
</feature>
<organism evidence="6 7">
    <name type="scientific">Planococcus glaciei</name>
    <dbReference type="NCBI Taxonomy" id="459472"/>
    <lineage>
        <taxon>Bacteria</taxon>
        <taxon>Bacillati</taxon>
        <taxon>Bacillota</taxon>
        <taxon>Bacilli</taxon>
        <taxon>Bacillales</taxon>
        <taxon>Caryophanaceae</taxon>
        <taxon>Planococcus</taxon>
    </lineage>
</organism>
<dbReference type="AlphaFoldDB" id="A0A7H8Q7B3"/>
<evidence type="ECO:0000313" key="7">
    <source>
        <dbReference type="Proteomes" id="UP000509222"/>
    </source>
</evidence>
<dbReference type="PIRSF" id="PIRSF001235">
    <property type="entry name" value="Amidase_carbamoylase"/>
    <property type="match status" value="1"/>
</dbReference>
<evidence type="ECO:0000256" key="1">
    <source>
        <dbReference type="ARBA" id="ARBA00006153"/>
    </source>
</evidence>
<feature type="binding site" evidence="3">
    <location>
        <position position="191"/>
    </location>
    <ligand>
        <name>Zn(2+)</name>
        <dbReference type="ChEBI" id="CHEBI:29105"/>
        <label>1</label>
    </ligand>
</feature>
<keyword evidence="2 6" id="KW-0378">Hydrolase</keyword>
<dbReference type="GO" id="GO:0046872">
    <property type="term" value="F:metal ion binding"/>
    <property type="evidence" value="ECO:0007669"/>
    <property type="project" value="UniProtKB-KW"/>
</dbReference>
<feature type="binding site" evidence="3">
    <location>
        <position position="128"/>
    </location>
    <ligand>
        <name>Zn(2+)</name>
        <dbReference type="ChEBI" id="CHEBI:29105"/>
        <label>2</label>
    </ligand>
</feature>
<dbReference type="PANTHER" id="PTHR32494:SF5">
    <property type="entry name" value="ALLANTOATE AMIDOHYDROLASE"/>
    <property type="match status" value="1"/>
</dbReference>
<feature type="binding site" evidence="3">
    <location>
        <position position="82"/>
    </location>
    <ligand>
        <name>Zn(2+)</name>
        <dbReference type="ChEBI" id="CHEBI:29105"/>
        <label>1</label>
    </ligand>
</feature>
<dbReference type="Gene3D" id="3.30.70.360">
    <property type="match status" value="1"/>
</dbReference>
<feature type="binding site" evidence="3">
    <location>
        <position position="93"/>
    </location>
    <ligand>
        <name>Zn(2+)</name>
        <dbReference type="ChEBI" id="CHEBI:29105"/>
        <label>2</label>
    </ligand>
</feature>
<evidence type="ECO:0000256" key="4">
    <source>
        <dbReference type="PIRSR" id="PIRSR001235-2"/>
    </source>
</evidence>
<dbReference type="Gene3D" id="3.40.630.10">
    <property type="entry name" value="Zn peptidases"/>
    <property type="match status" value="1"/>
</dbReference>
<dbReference type="InterPro" id="IPR036264">
    <property type="entry name" value="Bact_exopeptidase_dim_dom"/>
</dbReference>
<dbReference type="GO" id="GO:0016813">
    <property type="term" value="F:hydrolase activity, acting on carbon-nitrogen (but not peptide) bonds, in linear amidines"/>
    <property type="evidence" value="ECO:0007669"/>
    <property type="project" value="InterPro"/>
</dbReference>
<dbReference type="Proteomes" id="UP000509222">
    <property type="component" value="Chromosome"/>
</dbReference>
<keyword evidence="3" id="KW-0862">Zinc</keyword>
<sequence>MHMKINIERLLAEIERYASHGKDPDGGVTRPSFCEKDYEVRQLFVQQLKEIGLQVHIDPIANVWGTLAGNGNSDKPIVLGSHLDTVPNGGKYDGALGVLAAKEIVQTLRENGRTLNHPLQIVAFTAEESNEFNFSTMGSRAITGKLSRTDLSEASNHNGLSLSEAVDRAGGDIDKIEPMERDAIAAFFELHIEQGKKLERQNLPLGVVDRIVGIYRDIVTIEGEQNHSGTTMMDERKDALAAAGEMVASVQRIAKALNTSAVATVGKFDVSPNAANIIPGRVEFILEVRSADKEERESLVESIQQSFDSIKEVYGVSISSENIYNTQESKFDEELIGFLKNAAEHLQIPHTVLPSMAGHDAMHMADLTKTAMLFVRSINGISHNPAELSLPDDIEKSVNVLLEAIVQADKGI</sequence>
<feature type="binding site" evidence="3">
    <location>
        <position position="93"/>
    </location>
    <ligand>
        <name>Zn(2+)</name>
        <dbReference type="ChEBI" id="CHEBI:29105"/>
        <label>1</label>
    </ligand>
</feature>
<evidence type="ECO:0000256" key="3">
    <source>
        <dbReference type="PIRSR" id="PIRSR001235-1"/>
    </source>
</evidence>
<reference evidence="6 7" key="1">
    <citation type="submission" date="2020-04" db="EMBL/GenBank/DDBJ databases">
        <authorList>
            <person name="Pajer P."/>
            <person name="Broz P."/>
        </authorList>
    </citation>
    <scope>NUCLEOTIDE SEQUENCE [LARGE SCALE GENOMIC DNA]</scope>
    <source>
        <strain evidence="7">NRL-ATB46093</strain>
    </source>
</reference>
<dbReference type="EMBL" id="CP051177">
    <property type="protein sequence ID" value="QKX49849.1"/>
    <property type="molecule type" value="Genomic_DNA"/>
</dbReference>
<dbReference type="CDD" id="cd03884">
    <property type="entry name" value="M20_bAS"/>
    <property type="match status" value="1"/>
</dbReference>